<name>A0A090Q5E1_9FLAO</name>
<dbReference type="Gene3D" id="1.20.144.10">
    <property type="entry name" value="Phosphatidic acid phosphatase type 2/haloperoxidase"/>
    <property type="match status" value="1"/>
</dbReference>
<dbReference type="SUPFAM" id="SSF48317">
    <property type="entry name" value="Acid phosphatase/Vanadium-dependent haloperoxidase"/>
    <property type="match status" value="1"/>
</dbReference>
<dbReference type="InterPro" id="IPR036938">
    <property type="entry name" value="PAP2/HPO_sf"/>
</dbReference>
<keyword evidence="2" id="KW-1185">Reference proteome</keyword>
<protein>
    <submittedName>
        <fullName evidence="1">Putative membrane-associated phospholipid phosphatase</fullName>
    </submittedName>
</protein>
<dbReference type="PANTHER" id="PTHR14969:SF13">
    <property type="entry name" value="AT30094P"/>
    <property type="match status" value="1"/>
</dbReference>
<accession>A0A2S7T208</accession>
<dbReference type="OrthoDB" id="9789113at2"/>
<dbReference type="PANTHER" id="PTHR14969">
    <property type="entry name" value="SPHINGOSINE-1-PHOSPHATE PHOSPHOHYDROLASE"/>
    <property type="match status" value="1"/>
</dbReference>
<reference evidence="1" key="1">
    <citation type="journal article" date="2014" name="Genome Announc.">
        <title>Draft Genome Sequences of Marine Flavobacterium Nonlabens Strains NR17, NR24, NR27, NR32, NR33, and Ara13.</title>
        <authorList>
            <person name="Nakanishi M."/>
            <person name="Meirelles P."/>
            <person name="Suzuki R."/>
            <person name="Takatani N."/>
            <person name="Mino S."/>
            <person name="Suda W."/>
            <person name="Oshima K."/>
            <person name="Hattori M."/>
            <person name="Ohkuma M."/>
            <person name="Hosokawa M."/>
            <person name="Miyashita K."/>
            <person name="Thompson F.L."/>
            <person name="Niwa A."/>
            <person name="Sawabe T."/>
            <person name="Sawabe T."/>
        </authorList>
    </citation>
    <scope>NUCLEOTIDE SEQUENCE [LARGE SCALE GENOMIC DNA]</scope>
    <source>
        <strain evidence="1">JCM 19294</strain>
    </source>
</reference>
<evidence type="ECO:0000313" key="1">
    <source>
        <dbReference type="EMBL" id="GAK98314.1"/>
    </source>
</evidence>
<dbReference type="InterPro" id="IPR000326">
    <property type="entry name" value="PAP2/HPO"/>
</dbReference>
<comment type="caution">
    <text evidence="1">The sequence shown here is derived from an EMBL/GenBank/DDBJ whole genome shotgun (WGS) entry which is preliminary data.</text>
</comment>
<dbReference type="Proteomes" id="UP000029221">
    <property type="component" value="Unassembled WGS sequence"/>
</dbReference>
<dbReference type="AlphaFoldDB" id="A0A090Q5E1"/>
<accession>A0A090Q5E1</accession>
<dbReference type="Pfam" id="PF01569">
    <property type="entry name" value="PAP2"/>
    <property type="match status" value="1"/>
</dbReference>
<gene>
    <name evidence="1" type="ORF">JCM19294_948</name>
</gene>
<dbReference type="eggNOG" id="COG0671">
    <property type="taxonomic scope" value="Bacteria"/>
</dbReference>
<evidence type="ECO:0000313" key="2">
    <source>
        <dbReference type="Proteomes" id="UP000029221"/>
    </source>
</evidence>
<proteinExistence type="predicted"/>
<sequence>MNDIKQIDWDLTVILNDWGNDQVDLFFNVVTHKFYAIPLYLVFLYFLYKKMGWRNLLIALVTIALVIAASDQLANLFKKTLVLRLRPFREPALEGLISKVGKSGGRYGFYSGHASNAMAVAVYLWFQFKNHFKWLGIIALIWGILVVYSRVYLGVHYLGDVLMGGFMGSLLGYAGYHFVPYGKDEVHRES</sequence>
<dbReference type="EMBL" id="BBML01000010">
    <property type="protein sequence ID" value="GAK98314.1"/>
    <property type="molecule type" value="Genomic_DNA"/>
</dbReference>
<dbReference type="RefSeq" id="WP_042280423.1">
    <property type="nucleotide sequence ID" value="NZ_BBML01000010.1"/>
</dbReference>
<dbReference type="SMART" id="SM00014">
    <property type="entry name" value="acidPPc"/>
    <property type="match status" value="1"/>
</dbReference>
<dbReference type="STRING" id="319236.BST91_07125"/>
<organism evidence="1 2">
    <name type="scientific">Nonlabens tegetincola</name>
    <dbReference type="NCBI Taxonomy" id="323273"/>
    <lineage>
        <taxon>Bacteria</taxon>
        <taxon>Pseudomonadati</taxon>
        <taxon>Bacteroidota</taxon>
        <taxon>Flavobacteriia</taxon>
        <taxon>Flavobacteriales</taxon>
        <taxon>Flavobacteriaceae</taxon>
        <taxon>Nonlabens</taxon>
    </lineage>
</organism>